<name>A0A450WWU9_9GAMM</name>
<organism evidence="2">
    <name type="scientific">Candidatus Kentrum sp. LFY</name>
    <dbReference type="NCBI Taxonomy" id="2126342"/>
    <lineage>
        <taxon>Bacteria</taxon>
        <taxon>Pseudomonadati</taxon>
        <taxon>Pseudomonadota</taxon>
        <taxon>Gammaproteobacteria</taxon>
        <taxon>Candidatus Kentrum</taxon>
    </lineage>
</organism>
<feature type="transmembrane region" description="Helical" evidence="1">
    <location>
        <begin position="26"/>
        <end position="48"/>
    </location>
</feature>
<accession>A0A450WWU9</accession>
<gene>
    <name evidence="2" type="ORF">BECKLFY1418C_GA0070996_10942</name>
</gene>
<keyword evidence="1" id="KW-0812">Transmembrane</keyword>
<proteinExistence type="predicted"/>
<sequence length="60" mass="6567">MFMLTFVAIGAITDFSKLKGMGKLAALYAIGLFAIIAPIAYGVAYIWFIRLKRTLFHGGP</sequence>
<evidence type="ECO:0000256" key="1">
    <source>
        <dbReference type="SAM" id="Phobius"/>
    </source>
</evidence>
<protein>
    <submittedName>
        <fullName evidence="2">Uncharacterized protein</fullName>
    </submittedName>
</protein>
<reference evidence="2" key="1">
    <citation type="submission" date="2019-02" db="EMBL/GenBank/DDBJ databases">
        <authorList>
            <person name="Gruber-Vodicka R. H."/>
            <person name="Seah K. B. B."/>
        </authorList>
    </citation>
    <scope>NUCLEOTIDE SEQUENCE</scope>
    <source>
        <strain evidence="2">BECK_BY7</strain>
    </source>
</reference>
<dbReference type="AlphaFoldDB" id="A0A450WWU9"/>
<keyword evidence="1" id="KW-1133">Transmembrane helix</keyword>
<keyword evidence="1" id="KW-0472">Membrane</keyword>
<evidence type="ECO:0000313" key="2">
    <source>
        <dbReference type="EMBL" id="VFK21458.1"/>
    </source>
</evidence>
<dbReference type="EMBL" id="CAADFN010000094">
    <property type="protein sequence ID" value="VFK21458.1"/>
    <property type="molecule type" value="Genomic_DNA"/>
</dbReference>